<dbReference type="PROSITE" id="PS51257">
    <property type="entry name" value="PROKAR_LIPOPROTEIN"/>
    <property type="match status" value="1"/>
</dbReference>
<dbReference type="RefSeq" id="WP_345510975.1">
    <property type="nucleotide sequence ID" value="NZ_BAAAXD010000009.1"/>
</dbReference>
<keyword evidence="2" id="KW-1185">Reference proteome</keyword>
<sequence length="176" mass="18436">MRRAFSWPVSRRFVGTVAVGATLIATSGCTVPVDAVTGISVTVDGHLVGVMMICGHHIDGATLYVDSTDAKSQTKMGSWTADRPLTAGLVTWPLDAPAAGWTATKPLAPLTAGTTYVLYGWTKDNSWSSASVSFTLADRDRLTPGEVHYDDLSANGDGSPIAVPTADFTATACRDT</sequence>
<evidence type="ECO:0000313" key="1">
    <source>
        <dbReference type="EMBL" id="MFB9574225.1"/>
    </source>
</evidence>
<evidence type="ECO:0000313" key="2">
    <source>
        <dbReference type="Proteomes" id="UP001589710"/>
    </source>
</evidence>
<reference evidence="1 2" key="1">
    <citation type="submission" date="2024-09" db="EMBL/GenBank/DDBJ databases">
        <authorList>
            <person name="Sun Q."/>
            <person name="Mori K."/>
        </authorList>
    </citation>
    <scope>NUCLEOTIDE SEQUENCE [LARGE SCALE GENOMIC DNA]</scope>
    <source>
        <strain evidence="1 2">JCM 3331</strain>
    </source>
</reference>
<dbReference type="Proteomes" id="UP001589710">
    <property type="component" value="Unassembled WGS sequence"/>
</dbReference>
<evidence type="ECO:0008006" key="3">
    <source>
        <dbReference type="Google" id="ProtNLM"/>
    </source>
</evidence>
<accession>A0ABV5R8Q7</accession>
<gene>
    <name evidence="1" type="ORF">ACFFTL_18425</name>
</gene>
<protein>
    <recommendedName>
        <fullName evidence="3">DUF4082 domain-containing protein</fullName>
    </recommendedName>
</protein>
<dbReference type="EMBL" id="JBHMCG010000082">
    <property type="protein sequence ID" value="MFB9574225.1"/>
    <property type="molecule type" value="Genomic_DNA"/>
</dbReference>
<proteinExistence type="predicted"/>
<comment type="caution">
    <text evidence="1">The sequence shown here is derived from an EMBL/GenBank/DDBJ whole genome shotgun (WGS) entry which is preliminary data.</text>
</comment>
<organism evidence="1 2">
    <name type="scientific">Streptomyces yanii</name>
    <dbReference type="NCBI Taxonomy" id="78510"/>
    <lineage>
        <taxon>Bacteria</taxon>
        <taxon>Bacillati</taxon>
        <taxon>Actinomycetota</taxon>
        <taxon>Actinomycetes</taxon>
        <taxon>Kitasatosporales</taxon>
        <taxon>Streptomycetaceae</taxon>
        <taxon>Streptomyces</taxon>
    </lineage>
</organism>
<name>A0ABV5R8Q7_9ACTN</name>